<dbReference type="SUPFAM" id="SSF46785">
    <property type="entry name" value="Winged helix' DNA-binding domain"/>
    <property type="match status" value="1"/>
</dbReference>
<keyword evidence="2" id="KW-0805">Transcription regulation</keyword>
<dbReference type="EMBL" id="WOFV02000060">
    <property type="protein sequence ID" value="NAS19202.1"/>
    <property type="molecule type" value="Genomic_DNA"/>
</dbReference>
<dbReference type="InterPro" id="IPR050679">
    <property type="entry name" value="Bact_HTH_transcr_reg"/>
</dbReference>
<dbReference type="Proteomes" id="UP000321089">
    <property type="component" value="Unassembled WGS sequence"/>
</dbReference>
<evidence type="ECO:0000313" key="9">
    <source>
        <dbReference type="Proteomes" id="UP000238081"/>
    </source>
</evidence>
<dbReference type="SUPFAM" id="SSF64288">
    <property type="entry name" value="Chorismate lyase-like"/>
    <property type="match status" value="1"/>
</dbReference>
<feature type="domain" description="HTH gntR-type" evidence="5">
    <location>
        <begin position="2"/>
        <end position="70"/>
    </location>
</feature>
<proteinExistence type="predicted"/>
<dbReference type="InterPro" id="IPR036388">
    <property type="entry name" value="WH-like_DNA-bd_sf"/>
</dbReference>
<evidence type="ECO:0000313" key="6">
    <source>
        <dbReference type="EMBL" id="GEQ22942.1"/>
    </source>
</evidence>
<comment type="caution">
    <text evidence="8">The sequence shown here is derived from an EMBL/GenBank/DDBJ whole genome shotgun (WGS) entry which is preliminary data.</text>
</comment>
<dbReference type="PRINTS" id="PR00035">
    <property type="entry name" value="HTHGNTR"/>
</dbReference>
<protein>
    <submittedName>
        <fullName evidence="6 8">Transcriptional regulator</fullName>
    </submittedName>
    <submittedName>
        <fullName evidence="7">UTRA domain-containing protein</fullName>
    </submittedName>
</protein>
<dbReference type="GO" id="GO:0045892">
    <property type="term" value="P:negative regulation of DNA-templated transcription"/>
    <property type="evidence" value="ECO:0007669"/>
    <property type="project" value="TreeGrafter"/>
</dbReference>
<dbReference type="GO" id="GO:0003700">
    <property type="term" value="F:DNA-binding transcription factor activity"/>
    <property type="evidence" value="ECO:0007669"/>
    <property type="project" value="InterPro"/>
</dbReference>
<dbReference type="PANTHER" id="PTHR44846">
    <property type="entry name" value="MANNOSYL-D-GLYCERATE TRANSPORT/METABOLISM SYSTEM REPRESSOR MNGR-RELATED"/>
    <property type="match status" value="1"/>
</dbReference>
<keyword evidence="3" id="KW-0238">DNA-binding</keyword>
<evidence type="ECO:0000256" key="3">
    <source>
        <dbReference type="ARBA" id="ARBA00023125"/>
    </source>
</evidence>
<dbReference type="EMBL" id="LRDH01000156">
    <property type="protein sequence ID" value="PPV12182.1"/>
    <property type="molecule type" value="Genomic_DNA"/>
</dbReference>
<dbReference type="SMART" id="SM00866">
    <property type="entry name" value="UTRA"/>
    <property type="match status" value="1"/>
</dbReference>
<evidence type="ECO:0000256" key="4">
    <source>
        <dbReference type="ARBA" id="ARBA00023163"/>
    </source>
</evidence>
<dbReference type="Pfam" id="PF07702">
    <property type="entry name" value="UTRA"/>
    <property type="match status" value="1"/>
</dbReference>
<organism evidence="8 9">
    <name type="scientific">Clostridium butyricum</name>
    <dbReference type="NCBI Taxonomy" id="1492"/>
    <lineage>
        <taxon>Bacteria</taxon>
        <taxon>Bacillati</taxon>
        <taxon>Bacillota</taxon>
        <taxon>Clostridia</taxon>
        <taxon>Eubacteriales</taxon>
        <taxon>Clostridiaceae</taxon>
        <taxon>Clostridium</taxon>
    </lineage>
</organism>
<accession>A0A2S7F5M8</accession>
<evidence type="ECO:0000313" key="11">
    <source>
        <dbReference type="Proteomes" id="UP000474042"/>
    </source>
</evidence>
<dbReference type="Pfam" id="PF00392">
    <property type="entry name" value="GntR"/>
    <property type="match status" value="1"/>
</dbReference>
<evidence type="ECO:0000313" key="10">
    <source>
        <dbReference type="Proteomes" id="UP000321089"/>
    </source>
</evidence>
<evidence type="ECO:0000313" key="7">
    <source>
        <dbReference type="EMBL" id="NAS19202.1"/>
    </source>
</evidence>
<reference evidence="7 11" key="3">
    <citation type="submission" date="2020-01" db="EMBL/GenBank/DDBJ databases">
        <title>Genome sequence of a 1,3-propanediol producer, Clostridium butyricum S3.</title>
        <authorList>
            <person name="Zhou J."/>
        </authorList>
    </citation>
    <scope>NUCLEOTIDE SEQUENCE [LARGE SCALE GENOMIC DNA]</scope>
    <source>
        <strain evidence="7 11">S3</strain>
    </source>
</reference>
<dbReference type="PROSITE" id="PS50949">
    <property type="entry name" value="HTH_GNTR"/>
    <property type="match status" value="1"/>
</dbReference>
<dbReference type="Proteomes" id="UP000238081">
    <property type="component" value="Unassembled WGS sequence"/>
</dbReference>
<dbReference type="FunFam" id="3.40.1410.10:FF:000008">
    <property type="entry name" value="Transcriptional regulator, GntR family"/>
    <property type="match status" value="1"/>
</dbReference>
<dbReference type="InterPro" id="IPR036390">
    <property type="entry name" value="WH_DNA-bd_sf"/>
</dbReference>
<name>A0A2S7F5M8_CLOBU</name>
<evidence type="ECO:0000313" key="8">
    <source>
        <dbReference type="EMBL" id="PPV12182.1"/>
    </source>
</evidence>
<keyword evidence="1" id="KW-0678">Repressor</keyword>
<dbReference type="AlphaFoldDB" id="A0A2S7F5M8"/>
<reference evidence="6 10" key="2">
    <citation type="submission" date="2019-07" db="EMBL/GenBank/DDBJ databases">
        <title>Whole genome shotgun sequence of Clostridium butyricum NBRC 3858.</title>
        <authorList>
            <person name="Hosoyama A."/>
            <person name="Uohara A."/>
            <person name="Ohji S."/>
            <person name="Ichikawa N."/>
        </authorList>
    </citation>
    <scope>NUCLEOTIDE SEQUENCE [LARGE SCALE GENOMIC DNA]</scope>
    <source>
        <strain evidence="6 10">NBRC 3858</strain>
    </source>
</reference>
<dbReference type="InterPro" id="IPR011663">
    <property type="entry name" value="UTRA"/>
</dbReference>
<dbReference type="GO" id="GO:0003677">
    <property type="term" value="F:DNA binding"/>
    <property type="evidence" value="ECO:0007669"/>
    <property type="project" value="UniProtKB-KW"/>
</dbReference>
<evidence type="ECO:0000256" key="1">
    <source>
        <dbReference type="ARBA" id="ARBA00022491"/>
    </source>
</evidence>
<dbReference type="Proteomes" id="UP000474042">
    <property type="component" value="Unassembled WGS sequence"/>
</dbReference>
<dbReference type="OrthoDB" id="2141316at2"/>
<reference evidence="8 9" key="1">
    <citation type="submission" date="2016-01" db="EMBL/GenBank/DDBJ databases">
        <title>Characterization of the Clostridium difficile lineages that are prevalent in Hong Kong and China.</title>
        <authorList>
            <person name="Kwok J.S.-L."/>
            <person name="Lam W.-Y."/>
            <person name="Ip M."/>
            <person name="Chan T.-F."/>
            <person name="Hawkey P.M."/>
            <person name="Tsui S.K.-W."/>
        </authorList>
    </citation>
    <scope>NUCLEOTIDE SEQUENCE [LARGE SCALE GENOMIC DNA]</scope>
    <source>
        <strain evidence="8 9">300064</strain>
    </source>
</reference>
<keyword evidence="4" id="KW-0804">Transcription</keyword>
<dbReference type="PANTHER" id="PTHR44846:SF4">
    <property type="entry name" value="HTH GNTR-TYPE DOMAIN-CONTAINING PROTEIN"/>
    <property type="match status" value="1"/>
</dbReference>
<dbReference type="RefSeq" id="WP_024038888.1">
    <property type="nucleotide sequence ID" value="NZ_BKBC01000067.1"/>
</dbReference>
<evidence type="ECO:0000259" key="5">
    <source>
        <dbReference type="PROSITE" id="PS50949"/>
    </source>
</evidence>
<dbReference type="KEGG" id="cbut:ATN24_01075"/>
<evidence type="ECO:0000256" key="2">
    <source>
        <dbReference type="ARBA" id="ARBA00023015"/>
    </source>
</evidence>
<dbReference type="InterPro" id="IPR000524">
    <property type="entry name" value="Tscrpt_reg_HTH_GntR"/>
</dbReference>
<dbReference type="EMBL" id="BKBC01000067">
    <property type="protein sequence ID" value="GEQ22942.1"/>
    <property type="molecule type" value="Genomic_DNA"/>
</dbReference>
<dbReference type="CDD" id="cd07377">
    <property type="entry name" value="WHTH_GntR"/>
    <property type="match status" value="1"/>
</dbReference>
<gene>
    <name evidence="8" type="ORF">AWN73_19580</name>
    <name evidence="6" type="ORF">CBU02nite_34480</name>
    <name evidence="7" type="ORF">GND98_015400</name>
</gene>
<dbReference type="Gene3D" id="1.10.10.10">
    <property type="entry name" value="Winged helix-like DNA-binding domain superfamily/Winged helix DNA-binding domain"/>
    <property type="match status" value="1"/>
</dbReference>
<dbReference type="InterPro" id="IPR028978">
    <property type="entry name" value="Chorismate_lyase_/UTRA_dom_sf"/>
</dbReference>
<dbReference type="Gene3D" id="3.40.1410.10">
    <property type="entry name" value="Chorismate lyase-like"/>
    <property type="match status" value="1"/>
</dbReference>
<sequence length="238" mass="27532">MATKYEIVINKLMNNIKDGVYDKDKKLPTEDELMNIFSVSRNTIRKAIEILVNHGYVYQVQGSGIFLRDSQKGKCVSLQEMNGLTKEFDDKRIESKIIEFSIIDADEKLAEKFKCALNTKIYHIKRVRYVNGEPIEVEESFYNKEIIPYLNEEICRSSIFNYITNDLKLNIGFADKIISCDVLTDEECELLEVEKGEPTLQLENTVFLSTGVIFDVSIERYNYRKIKLLSPTVLQSII</sequence>
<dbReference type="SMART" id="SM00345">
    <property type="entry name" value="HTH_GNTR"/>
    <property type="match status" value="1"/>
</dbReference>